<dbReference type="AlphaFoldDB" id="A0A9W8USB0"/>
<dbReference type="KEGG" id="amus:LMH87_005869"/>
<dbReference type="Proteomes" id="UP001144673">
    <property type="component" value="Chromosome 1"/>
</dbReference>
<organism evidence="1 2">
    <name type="scientific">Akanthomyces muscarius</name>
    <name type="common">Entomopathogenic fungus</name>
    <name type="synonym">Lecanicillium muscarium</name>
    <dbReference type="NCBI Taxonomy" id="2231603"/>
    <lineage>
        <taxon>Eukaryota</taxon>
        <taxon>Fungi</taxon>
        <taxon>Dikarya</taxon>
        <taxon>Ascomycota</taxon>
        <taxon>Pezizomycotina</taxon>
        <taxon>Sordariomycetes</taxon>
        <taxon>Hypocreomycetidae</taxon>
        <taxon>Hypocreales</taxon>
        <taxon>Cordycipitaceae</taxon>
        <taxon>Akanthomyces</taxon>
    </lineage>
</organism>
<name>A0A9W8USB0_AKAMU</name>
<sequence>MASKGPRFGLWIDHYDGAASAHLIVCVGSAWIAPWQSRTAPVRGFQIDMQQQIAIADLLHQRAHVGASADAADDFKGLLLGSSSH</sequence>
<keyword evidence="2" id="KW-1185">Reference proteome</keyword>
<evidence type="ECO:0000313" key="2">
    <source>
        <dbReference type="Proteomes" id="UP001144673"/>
    </source>
</evidence>
<gene>
    <name evidence="1" type="ORF">LMH87_005869</name>
</gene>
<evidence type="ECO:0000313" key="1">
    <source>
        <dbReference type="EMBL" id="KAJ4164185.1"/>
    </source>
</evidence>
<reference evidence="1" key="1">
    <citation type="journal article" date="2023" name="Access Microbiol">
        <title>De-novo genome assembly for Akanthomyces muscarius, a biocontrol agent of insect agricultural pests.</title>
        <authorList>
            <person name="Erdos Z."/>
            <person name="Studholme D.J."/>
            <person name="Raymond B."/>
            <person name="Sharma M."/>
        </authorList>
    </citation>
    <scope>NUCLEOTIDE SEQUENCE</scope>
    <source>
        <strain evidence="1">Ve6</strain>
    </source>
</reference>
<dbReference type="GeneID" id="80893028"/>
<dbReference type="RefSeq" id="XP_056059100.1">
    <property type="nucleotide sequence ID" value="XM_056203665.1"/>
</dbReference>
<dbReference type="EMBL" id="JAJHUN010000001">
    <property type="protein sequence ID" value="KAJ4164185.1"/>
    <property type="molecule type" value="Genomic_DNA"/>
</dbReference>
<accession>A0A9W8USB0</accession>
<protein>
    <submittedName>
        <fullName evidence="1">Uncharacterized protein</fullName>
    </submittedName>
</protein>
<comment type="caution">
    <text evidence="1">The sequence shown here is derived from an EMBL/GenBank/DDBJ whole genome shotgun (WGS) entry which is preliminary data.</text>
</comment>
<proteinExistence type="predicted"/>